<dbReference type="Pfam" id="PF07992">
    <property type="entry name" value="Pyr_redox_2"/>
    <property type="match status" value="1"/>
</dbReference>
<dbReference type="OrthoDB" id="9803192at2"/>
<evidence type="ECO:0000313" key="4">
    <source>
        <dbReference type="EMBL" id="TCK06308.1"/>
    </source>
</evidence>
<evidence type="ECO:0000256" key="1">
    <source>
        <dbReference type="SAM" id="Phobius"/>
    </source>
</evidence>
<accession>A0A4R1GED3</accession>
<comment type="caution">
    <text evidence="4">The sequence shown here is derived from an EMBL/GenBank/DDBJ whole genome shotgun (WGS) entry which is preliminary data.</text>
</comment>
<evidence type="ECO:0000259" key="3">
    <source>
        <dbReference type="Pfam" id="PF14691"/>
    </source>
</evidence>
<dbReference type="Proteomes" id="UP000295777">
    <property type="component" value="Unassembled WGS sequence"/>
</dbReference>
<dbReference type="GO" id="GO:0016491">
    <property type="term" value="F:oxidoreductase activity"/>
    <property type="evidence" value="ECO:0007669"/>
    <property type="project" value="InterPro"/>
</dbReference>
<dbReference type="Pfam" id="PF14691">
    <property type="entry name" value="Fer4_20"/>
    <property type="match status" value="1"/>
</dbReference>
<dbReference type="SUPFAM" id="SSF51971">
    <property type="entry name" value="Nucleotide-binding domain"/>
    <property type="match status" value="1"/>
</dbReference>
<feature type="transmembrane region" description="Helical" evidence="1">
    <location>
        <begin position="40"/>
        <end position="58"/>
    </location>
</feature>
<dbReference type="Gene3D" id="1.10.1060.10">
    <property type="entry name" value="Alpha-helical ferredoxin"/>
    <property type="match status" value="1"/>
</dbReference>
<dbReference type="Gene3D" id="3.40.50.720">
    <property type="entry name" value="NAD(P)-binding Rossmann-like Domain"/>
    <property type="match status" value="1"/>
</dbReference>
<keyword evidence="1" id="KW-0472">Membrane</keyword>
<keyword evidence="1" id="KW-0812">Transmembrane</keyword>
<dbReference type="InterPro" id="IPR009051">
    <property type="entry name" value="Helical_ferredxn"/>
</dbReference>
<feature type="domain" description="FAD/NAD(P)-binding" evidence="2">
    <location>
        <begin position="187"/>
        <end position="434"/>
    </location>
</feature>
<evidence type="ECO:0000259" key="2">
    <source>
        <dbReference type="Pfam" id="PF07992"/>
    </source>
</evidence>
<dbReference type="GO" id="GO:0051536">
    <property type="term" value="F:iron-sulfur cluster binding"/>
    <property type="evidence" value="ECO:0007669"/>
    <property type="project" value="InterPro"/>
</dbReference>
<dbReference type="PANTHER" id="PTHR42783">
    <property type="entry name" value="GLUTAMATE SYNTHASE [NADPH] SMALL CHAIN"/>
    <property type="match status" value="1"/>
</dbReference>
<dbReference type="RefSeq" id="WP_132524732.1">
    <property type="nucleotide sequence ID" value="NZ_SMFV01000001.1"/>
</dbReference>
<dbReference type="PRINTS" id="PR00469">
    <property type="entry name" value="PNDRDTASEII"/>
</dbReference>
<dbReference type="SUPFAM" id="SSF46548">
    <property type="entry name" value="alpha-helical ferredoxin"/>
    <property type="match status" value="1"/>
</dbReference>
<dbReference type="EMBL" id="SMFV01000001">
    <property type="protein sequence ID" value="TCK06308.1"/>
    <property type="molecule type" value="Genomic_DNA"/>
</dbReference>
<dbReference type="Gene3D" id="3.50.50.60">
    <property type="entry name" value="FAD/NAD(P)-binding domain"/>
    <property type="match status" value="1"/>
</dbReference>
<evidence type="ECO:0000313" key="5">
    <source>
        <dbReference type="Proteomes" id="UP000295777"/>
    </source>
</evidence>
<name>A0A4R1GED3_9BACT</name>
<proteinExistence type="predicted"/>
<dbReference type="AlphaFoldDB" id="A0A4R1GED3"/>
<dbReference type="InterPro" id="IPR023753">
    <property type="entry name" value="FAD/NAD-binding_dom"/>
</dbReference>
<gene>
    <name evidence="4" type="ORF">CLV27_0109</name>
</gene>
<dbReference type="InterPro" id="IPR036188">
    <property type="entry name" value="FAD/NAD-bd_sf"/>
</dbReference>
<dbReference type="PANTHER" id="PTHR42783:SF3">
    <property type="entry name" value="GLUTAMATE SYNTHASE [NADPH] SMALL CHAIN-RELATED"/>
    <property type="match status" value="1"/>
</dbReference>
<keyword evidence="1" id="KW-1133">Transmembrane helix</keyword>
<sequence length="488" mass="54147">MVQPDKFFSKLGKEELQKRKKAFFLSLILPGLGQVYQGRTLTGIAFLVIFLFPFYYLYLLGFSLNYGSVALVLSQLLLYVLQAVDAKKGSKRETSPCEDFCPAGINVPTFMSYAEEGDFERALGSIFLRAPLPFTLGRICPAPCEEKCGVLPERPLKIREVHAELGRIFLEKTPIKRRKPFFPPVEKKVAVVGGGVAGLTAAYYLASAGVKVDIFEKERELGGILNVIPDFKLNKELMRKEIAFITSFENVRIFTGTEIKSPPKDYDAIVIATGSQVEKKLNIPTSGNPAIIYPLSFLKNPPELKNKRVVIIGAGDTAFDVARLTARNGGEALVFYRGESQEMKAQQKEISAAVREGVRIYTNCTPVAVEGNRIEFSCGKLQFDYLVPAIGFEKDREFLKAFGISGEKPYENGIYLAGDVLNGMSSAVTAVRDGRNVAERILKELGLSERIWFSLDFYHPKPEKPCGENLFIVSESSLCQHCGIKVKS</sequence>
<dbReference type="PRINTS" id="PR00368">
    <property type="entry name" value="FADPNR"/>
</dbReference>
<dbReference type="InterPro" id="IPR028261">
    <property type="entry name" value="DPD_II"/>
</dbReference>
<feature type="domain" description="Dihydroprymidine dehydrogenase" evidence="3">
    <location>
        <begin position="86"/>
        <end position="162"/>
    </location>
</feature>
<reference evidence="4 5" key="1">
    <citation type="submission" date="2019-03" db="EMBL/GenBank/DDBJ databases">
        <title>Genomic Encyclopedia of Archaeal and Bacterial Type Strains, Phase II (KMG-II): from individual species to whole genera.</title>
        <authorList>
            <person name="Goeker M."/>
        </authorList>
    </citation>
    <scope>NUCLEOTIDE SEQUENCE [LARGE SCALE GENOMIC DNA]</scope>
    <source>
        <strain evidence="4 5">DSM 24425</strain>
    </source>
</reference>
<keyword evidence="5" id="KW-1185">Reference proteome</keyword>
<organism evidence="4 5">
    <name type="scientific">Phorcysia thermohydrogeniphila</name>
    <dbReference type="NCBI Taxonomy" id="936138"/>
    <lineage>
        <taxon>Bacteria</taxon>
        <taxon>Pseudomonadati</taxon>
        <taxon>Aquificota</taxon>
        <taxon>Aquificia</taxon>
        <taxon>Desulfurobacteriales</taxon>
        <taxon>Desulfurobacteriaceae</taxon>
        <taxon>Phorcysia</taxon>
    </lineage>
</organism>
<protein>
    <submittedName>
        <fullName evidence="4">NADPH-dependent glutamate synthase beta subunit-like oxidoreductase</fullName>
    </submittedName>
</protein>